<dbReference type="Pfam" id="PF01522">
    <property type="entry name" value="Polysacc_deac_1"/>
    <property type="match status" value="1"/>
</dbReference>
<dbReference type="GO" id="GO:0016020">
    <property type="term" value="C:membrane"/>
    <property type="evidence" value="ECO:0007669"/>
    <property type="project" value="TreeGrafter"/>
</dbReference>
<accession>A0A1G6P788</accession>
<keyword evidence="3" id="KW-1185">Reference proteome</keyword>
<gene>
    <name evidence="2" type="ORF">SAMN05421737_11532</name>
</gene>
<protein>
    <submittedName>
        <fullName evidence="2">Polysaccharide deacetylase family sporulation protein PdaB</fullName>
    </submittedName>
</protein>
<dbReference type="InterPro" id="IPR050248">
    <property type="entry name" value="Polysacc_deacetylase_ArnD"/>
</dbReference>
<reference evidence="3" key="1">
    <citation type="submission" date="2016-09" db="EMBL/GenBank/DDBJ databases">
        <authorList>
            <person name="Varghese N."/>
            <person name="Submissions S."/>
        </authorList>
    </citation>
    <scope>NUCLEOTIDE SEQUENCE [LARGE SCALE GENOMIC DNA]</scope>
    <source>
        <strain evidence="3">25nlg</strain>
    </source>
</reference>
<dbReference type="Gene3D" id="3.20.20.370">
    <property type="entry name" value="Glycoside hydrolase/deacetylase"/>
    <property type="match status" value="1"/>
</dbReference>
<dbReference type="PANTHER" id="PTHR10587:SF128">
    <property type="entry name" value="POLYSACCHARIDE DEACETYLASE PDAB-RELATED"/>
    <property type="match status" value="1"/>
</dbReference>
<dbReference type="InterPro" id="IPR014132">
    <property type="entry name" value="PdaB-like"/>
</dbReference>
<feature type="domain" description="NodB homology" evidence="1">
    <location>
        <begin position="56"/>
        <end position="236"/>
    </location>
</feature>
<name>A0A1G6P788_9BACI</name>
<evidence type="ECO:0000313" key="3">
    <source>
        <dbReference type="Proteomes" id="UP000242662"/>
    </source>
</evidence>
<dbReference type="GO" id="GO:0005975">
    <property type="term" value="P:carbohydrate metabolic process"/>
    <property type="evidence" value="ECO:0007669"/>
    <property type="project" value="InterPro"/>
</dbReference>
<sequence length="253" mass="28588">MKGIWVLNIRRRKPLIFICVAAMFVASWLFIAKEHVSVFSTSEGPQAFYRANDAKQSIALTFNISWGEKRVAPIVKLLQDHDVEHATFFLLASWAEKYPDLVEVIQEAGYQIGSHGYRYKDYTMLDDEEVIRDMRRSKEVLQQLTDTAPTLLRPPNGAFTKQTLALADEQSFDVVHWSVNSYDYKNPGTEAIIENTLSHTQAGDVLLFHASDSVKQTEQALPTILTALKKQGYTFVTIHTLMDGSSADSEIVE</sequence>
<evidence type="ECO:0000313" key="2">
    <source>
        <dbReference type="EMBL" id="SDC75949.1"/>
    </source>
</evidence>
<dbReference type="InterPro" id="IPR011330">
    <property type="entry name" value="Glyco_hydro/deAcase_b/a-brl"/>
</dbReference>
<dbReference type="SUPFAM" id="SSF88713">
    <property type="entry name" value="Glycoside hydrolase/deacetylase"/>
    <property type="match status" value="1"/>
</dbReference>
<dbReference type="InterPro" id="IPR002509">
    <property type="entry name" value="NODB_dom"/>
</dbReference>
<dbReference type="PROSITE" id="PS51677">
    <property type="entry name" value="NODB"/>
    <property type="match status" value="1"/>
</dbReference>
<dbReference type="GO" id="GO:0016810">
    <property type="term" value="F:hydrolase activity, acting on carbon-nitrogen (but not peptide) bonds"/>
    <property type="evidence" value="ECO:0007669"/>
    <property type="project" value="InterPro"/>
</dbReference>
<dbReference type="PANTHER" id="PTHR10587">
    <property type="entry name" value="GLYCOSYL TRANSFERASE-RELATED"/>
    <property type="match status" value="1"/>
</dbReference>
<dbReference type="AlphaFoldDB" id="A0A1G6P788"/>
<organism evidence="2 3">
    <name type="scientific">Shouchella lonarensis</name>
    <dbReference type="NCBI Taxonomy" id="1464122"/>
    <lineage>
        <taxon>Bacteria</taxon>
        <taxon>Bacillati</taxon>
        <taxon>Bacillota</taxon>
        <taxon>Bacilli</taxon>
        <taxon>Bacillales</taxon>
        <taxon>Bacillaceae</taxon>
        <taxon>Shouchella</taxon>
    </lineage>
</organism>
<dbReference type="EMBL" id="FMYM01000015">
    <property type="protein sequence ID" value="SDC75949.1"/>
    <property type="molecule type" value="Genomic_DNA"/>
</dbReference>
<evidence type="ECO:0000259" key="1">
    <source>
        <dbReference type="PROSITE" id="PS51677"/>
    </source>
</evidence>
<dbReference type="OrthoDB" id="9806342at2"/>
<dbReference type="NCBIfam" id="TIGR02764">
    <property type="entry name" value="spore_ybaN_pdaB"/>
    <property type="match status" value="1"/>
</dbReference>
<dbReference type="RefSeq" id="WP_090776705.1">
    <property type="nucleotide sequence ID" value="NZ_FMYM01000015.1"/>
</dbReference>
<proteinExistence type="predicted"/>
<dbReference type="STRING" id="1464122.SAMN05421737_11532"/>
<dbReference type="Proteomes" id="UP000242662">
    <property type="component" value="Unassembled WGS sequence"/>
</dbReference>